<dbReference type="AlphaFoldDB" id="A0A1M7T5F2"/>
<keyword evidence="1" id="KW-1133">Transmembrane helix</keyword>
<sequence length="206" mass="22385">MASTTFNPASDVRSNPAAQTLVQNWWLFTLRGVFGIIFGCIALIFPGPTILSLVIFFSAYMLVDGVFAIISAVRAIRRKEDRWGLLIFEGLLNFVVGIAAFLWPGLTVVVFVWLIAAWAIVSGGLMTAAGFQLNIDHGRWWLVLGGLLSLAYGVLLIITPLIGAIVLTWWLGAYALVFGVALVVFSFKLRSRQHELSSPTAVGTAA</sequence>
<dbReference type="EMBL" id="LT670849">
    <property type="protein sequence ID" value="SHN65915.1"/>
    <property type="molecule type" value="Genomic_DNA"/>
</dbReference>
<dbReference type="OrthoDB" id="193343at2"/>
<dbReference type="PANTHER" id="PTHR34989">
    <property type="entry name" value="PROTEIN HDED"/>
    <property type="match status" value="1"/>
</dbReference>
<dbReference type="Pfam" id="PF03729">
    <property type="entry name" value="DUF308"/>
    <property type="match status" value="2"/>
</dbReference>
<dbReference type="PANTHER" id="PTHR34989:SF1">
    <property type="entry name" value="PROTEIN HDED"/>
    <property type="match status" value="1"/>
</dbReference>
<gene>
    <name evidence="2" type="ORF">SAMN05444170_0813</name>
</gene>
<dbReference type="GO" id="GO:0005886">
    <property type="term" value="C:plasma membrane"/>
    <property type="evidence" value="ECO:0007669"/>
    <property type="project" value="TreeGrafter"/>
</dbReference>
<keyword evidence="3" id="KW-1185">Reference proteome</keyword>
<feature type="transmembrane region" description="Helical" evidence="1">
    <location>
        <begin position="25"/>
        <end position="45"/>
    </location>
</feature>
<dbReference type="RefSeq" id="WP_072816798.1">
    <property type="nucleotide sequence ID" value="NZ_LT670849.1"/>
</dbReference>
<dbReference type="InterPro" id="IPR052712">
    <property type="entry name" value="Acid_resist_chaperone_HdeD"/>
</dbReference>
<protein>
    <submittedName>
        <fullName evidence="2">Uncharacterized membrane protein HdeD, DUF308 family</fullName>
    </submittedName>
</protein>
<accession>A0A1M7T5F2</accession>
<feature type="transmembrane region" description="Helical" evidence="1">
    <location>
        <begin position="168"/>
        <end position="187"/>
    </location>
</feature>
<feature type="transmembrane region" description="Helical" evidence="1">
    <location>
        <begin position="110"/>
        <end position="133"/>
    </location>
</feature>
<dbReference type="InterPro" id="IPR005325">
    <property type="entry name" value="DUF308_memb"/>
</dbReference>
<evidence type="ECO:0000313" key="3">
    <source>
        <dbReference type="Proteomes" id="UP000184096"/>
    </source>
</evidence>
<feature type="transmembrane region" description="Helical" evidence="1">
    <location>
        <begin position="85"/>
        <end position="104"/>
    </location>
</feature>
<feature type="transmembrane region" description="Helical" evidence="1">
    <location>
        <begin position="51"/>
        <end position="73"/>
    </location>
</feature>
<feature type="transmembrane region" description="Helical" evidence="1">
    <location>
        <begin position="140"/>
        <end position="162"/>
    </location>
</feature>
<keyword evidence="1" id="KW-0812">Transmembrane</keyword>
<proteinExistence type="predicted"/>
<dbReference type="Proteomes" id="UP000184096">
    <property type="component" value="Chromosome I"/>
</dbReference>
<organism evidence="2 3">
    <name type="scientific">Bradyrhizobium erythrophlei</name>
    <dbReference type="NCBI Taxonomy" id="1437360"/>
    <lineage>
        <taxon>Bacteria</taxon>
        <taxon>Pseudomonadati</taxon>
        <taxon>Pseudomonadota</taxon>
        <taxon>Alphaproteobacteria</taxon>
        <taxon>Hyphomicrobiales</taxon>
        <taxon>Nitrobacteraceae</taxon>
        <taxon>Bradyrhizobium</taxon>
    </lineage>
</organism>
<reference evidence="3" key="1">
    <citation type="submission" date="2016-11" db="EMBL/GenBank/DDBJ databases">
        <authorList>
            <person name="Varghese N."/>
            <person name="Submissions S."/>
        </authorList>
    </citation>
    <scope>NUCLEOTIDE SEQUENCE [LARGE SCALE GENOMIC DNA]</scope>
    <source>
        <strain evidence="3">GAS401</strain>
    </source>
</reference>
<evidence type="ECO:0000313" key="2">
    <source>
        <dbReference type="EMBL" id="SHN65915.1"/>
    </source>
</evidence>
<keyword evidence="1" id="KW-0472">Membrane</keyword>
<name>A0A1M7T5F2_9BRAD</name>
<evidence type="ECO:0000256" key="1">
    <source>
        <dbReference type="SAM" id="Phobius"/>
    </source>
</evidence>